<name>A0A317DAG7_9ACTN</name>
<dbReference type="EMBL" id="QGKR01000150">
    <property type="protein sequence ID" value="PWR10666.1"/>
    <property type="molecule type" value="Genomic_DNA"/>
</dbReference>
<evidence type="ECO:0000313" key="2">
    <source>
        <dbReference type="EMBL" id="PWR10666.1"/>
    </source>
</evidence>
<dbReference type="Proteomes" id="UP000245410">
    <property type="component" value="Unassembled WGS sequence"/>
</dbReference>
<accession>A0A317DAG7</accession>
<feature type="region of interest" description="Disordered" evidence="1">
    <location>
        <begin position="40"/>
        <end position="67"/>
    </location>
</feature>
<comment type="caution">
    <text evidence="2">The sequence shown here is derived from an EMBL/GenBank/DDBJ whole genome shotgun (WGS) entry which is preliminary data.</text>
</comment>
<sequence>MLAAVAAAVTANGIEVDRFGDVERFTAEELSELSVLARRWPAGGNSTDRPRPATWPYGSLGRAGSPS</sequence>
<protein>
    <submittedName>
        <fullName evidence="2">Uncharacterized protein</fullName>
    </submittedName>
</protein>
<reference evidence="2 3" key="1">
    <citation type="submission" date="2018-05" db="EMBL/GenBank/DDBJ databases">
        <title>Micromonospora atacamensis sp. nov., a novel actinobacteria isolated from high altitude Atacama Desert soil.</title>
        <authorList>
            <person name="Carro L."/>
            <person name="Golinska P."/>
            <person name="Klenk H.-P."/>
            <person name="Goodfellow M."/>
        </authorList>
    </citation>
    <scope>NUCLEOTIDE SEQUENCE [LARGE SCALE GENOMIC DNA]</scope>
    <source>
        <strain evidence="2 3">5R2A7</strain>
    </source>
</reference>
<keyword evidence="3" id="KW-1185">Reference proteome</keyword>
<organism evidence="2 3">
    <name type="scientific">Micromonospora acroterricola</name>
    <dbReference type="NCBI Taxonomy" id="2202421"/>
    <lineage>
        <taxon>Bacteria</taxon>
        <taxon>Bacillati</taxon>
        <taxon>Actinomycetota</taxon>
        <taxon>Actinomycetes</taxon>
        <taxon>Micromonosporales</taxon>
        <taxon>Micromonosporaceae</taxon>
        <taxon>Micromonospora</taxon>
    </lineage>
</organism>
<proteinExistence type="predicted"/>
<evidence type="ECO:0000256" key="1">
    <source>
        <dbReference type="SAM" id="MobiDB-lite"/>
    </source>
</evidence>
<evidence type="ECO:0000313" key="3">
    <source>
        <dbReference type="Proteomes" id="UP000245410"/>
    </source>
</evidence>
<gene>
    <name evidence="2" type="ORF">DKT68_08295</name>
</gene>
<dbReference type="AlphaFoldDB" id="A0A317DAG7"/>